<evidence type="ECO:0000313" key="2">
    <source>
        <dbReference type="Proteomes" id="UP000323824"/>
    </source>
</evidence>
<evidence type="ECO:0000313" key="1">
    <source>
        <dbReference type="EMBL" id="QEN06169.1"/>
    </source>
</evidence>
<gene>
    <name evidence="1" type="ORF">EW093_16230</name>
</gene>
<name>A0A5C1QGG7_9SPIO</name>
<accession>A0A5C1QGG7</accession>
<reference evidence="1 2" key="1">
    <citation type="submission" date="2019-02" db="EMBL/GenBank/DDBJ databases">
        <authorList>
            <person name="Fomenkov A."/>
            <person name="Dubinina G."/>
            <person name="Grabovich M."/>
            <person name="Vincze T."/>
            <person name="Roberts R.J."/>
        </authorList>
    </citation>
    <scope>NUCLEOTIDE SEQUENCE [LARGE SCALE GENOMIC DNA]</scope>
    <source>
        <strain evidence="1 2">P</strain>
    </source>
</reference>
<dbReference type="Proteomes" id="UP000323824">
    <property type="component" value="Chromosome"/>
</dbReference>
<protein>
    <submittedName>
        <fullName evidence="1">Uncharacterized protein</fullName>
    </submittedName>
</protein>
<dbReference type="KEGG" id="sper:EW093_16230"/>
<dbReference type="EMBL" id="CP035807">
    <property type="protein sequence ID" value="QEN06169.1"/>
    <property type="molecule type" value="Genomic_DNA"/>
</dbReference>
<reference evidence="1 2" key="2">
    <citation type="submission" date="2019-09" db="EMBL/GenBank/DDBJ databases">
        <title>Complete Genome Sequence and Methylome Analysis of free living Spirochaetas.</title>
        <authorList>
            <person name="Leshcheva N."/>
            <person name="Mikheeva N."/>
        </authorList>
    </citation>
    <scope>NUCLEOTIDE SEQUENCE [LARGE SCALE GENOMIC DNA]</scope>
    <source>
        <strain evidence="1 2">P</strain>
    </source>
</reference>
<organism evidence="1 2">
    <name type="scientific">Thiospirochaeta perfilievii</name>
    <dbReference type="NCBI Taxonomy" id="252967"/>
    <lineage>
        <taxon>Bacteria</taxon>
        <taxon>Pseudomonadati</taxon>
        <taxon>Spirochaetota</taxon>
        <taxon>Spirochaetia</taxon>
        <taxon>Spirochaetales</taxon>
        <taxon>Spirochaetaceae</taxon>
        <taxon>Thiospirochaeta</taxon>
    </lineage>
</organism>
<dbReference type="OrthoDB" id="371244at2"/>
<sequence>MSTEEERQIISDLLKLYPDVVNNLGGEKVVNTDSILERIANYIEKHKWLVNEKIPYTITLEQAFFSWYENVFFPQWTEMVNSNILTILNKYTPYELYKMVSTEYFYLMESDRSTYYNKACYAVILRESKSFFTRLSAKIKLSRL</sequence>
<dbReference type="RefSeq" id="WP_149569403.1">
    <property type="nucleotide sequence ID" value="NZ_CP035807.1"/>
</dbReference>
<dbReference type="AlphaFoldDB" id="A0A5C1QGG7"/>
<proteinExistence type="predicted"/>
<keyword evidence="2" id="KW-1185">Reference proteome</keyword>